<name>A0ABY7G3I2_MYAAR</name>
<protein>
    <submittedName>
        <fullName evidence="1">Uncharacterized protein</fullName>
    </submittedName>
</protein>
<dbReference type="PANTHER" id="PTHR46888">
    <property type="entry name" value="ZINC KNUCKLE DOMAINCONTAINING PROTEIN-RELATED"/>
    <property type="match status" value="1"/>
</dbReference>
<reference evidence="1" key="1">
    <citation type="submission" date="2022-11" db="EMBL/GenBank/DDBJ databases">
        <title>Centuries of genome instability and evolution in soft-shell clam transmissible cancer (bioRxiv).</title>
        <authorList>
            <person name="Hart S.F.M."/>
            <person name="Yonemitsu M.A."/>
            <person name="Giersch R.M."/>
            <person name="Beal B.F."/>
            <person name="Arriagada G."/>
            <person name="Davis B.W."/>
            <person name="Ostrander E.A."/>
            <person name="Goff S.P."/>
            <person name="Metzger M.J."/>
        </authorList>
    </citation>
    <scope>NUCLEOTIDE SEQUENCE</scope>
    <source>
        <strain evidence="1">MELC-2E11</strain>
        <tissue evidence="1">Siphon/mantle</tissue>
    </source>
</reference>
<sequence>MVELADLYNEAHMGRQPSQIGQRRHLARDCPTSRHRAAMFGDNQRYDNIGRGHSYGNGRGVSRRKRRQQNSCCEARKRCSRRLFTEISEVQLQCGYMLPLLNAACNDRRTISDKGMQVCDGWIGNNVVQVLRDTGCSTVVANEVLVDSSMYTGETRSFVLIDGTVRRFAVAKLYVQTPFYKGEVEALVMKRPVYDLIIGNISGVKDIPSLWEEVEKTTKYTENDTYKAEVVDREFENEVCVLNGLVTEKETAFNDEEKVLGVQTRAHVRAERQSTKPLKIPTAVLDVSREQVIRGQRKMIP</sequence>
<accession>A0ABY7G3I2</accession>
<keyword evidence="2" id="KW-1185">Reference proteome</keyword>
<evidence type="ECO:0000313" key="1">
    <source>
        <dbReference type="EMBL" id="WAR29017.1"/>
    </source>
</evidence>
<dbReference type="Proteomes" id="UP001164746">
    <property type="component" value="Chromosome 16"/>
</dbReference>
<evidence type="ECO:0000313" key="2">
    <source>
        <dbReference type="Proteomes" id="UP001164746"/>
    </source>
</evidence>
<gene>
    <name evidence="1" type="ORF">MAR_002585</name>
</gene>
<organism evidence="1 2">
    <name type="scientific">Mya arenaria</name>
    <name type="common">Soft-shell clam</name>
    <dbReference type="NCBI Taxonomy" id="6604"/>
    <lineage>
        <taxon>Eukaryota</taxon>
        <taxon>Metazoa</taxon>
        <taxon>Spiralia</taxon>
        <taxon>Lophotrochozoa</taxon>
        <taxon>Mollusca</taxon>
        <taxon>Bivalvia</taxon>
        <taxon>Autobranchia</taxon>
        <taxon>Heteroconchia</taxon>
        <taxon>Euheterodonta</taxon>
        <taxon>Imparidentia</taxon>
        <taxon>Neoheterodontei</taxon>
        <taxon>Myida</taxon>
        <taxon>Myoidea</taxon>
        <taxon>Myidae</taxon>
        <taxon>Mya</taxon>
    </lineage>
</organism>
<dbReference type="PANTHER" id="PTHR46888:SF1">
    <property type="entry name" value="RIBONUCLEASE H"/>
    <property type="match status" value="1"/>
</dbReference>
<proteinExistence type="predicted"/>
<dbReference type="EMBL" id="CP111027">
    <property type="protein sequence ID" value="WAR29017.1"/>
    <property type="molecule type" value="Genomic_DNA"/>
</dbReference>